<comment type="subcellular location">
    <subcellularLocation>
        <location evidence="1">Nucleus</location>
    </subcellularLocation>
</comment>
<gene>
    <name evidence="5" type="ORF">TSUD_280960</name>
</gene>
<sequence length="471" mass="51176">MIAGTDDDLPPTHQNRIPRGARLAGNGRSAVGSMSYPRMYGEIDMEAQIHQLEQEAYSSVLRAFKAQADAITWWRQTGGHQPGMLSSGQVIHDSIPSPTVSASRKKQKVTTSVPSQSFGGPSPSFHPQPVAAPHQPSSSVGKRGPVPGSKGKKQKPSQALPGVSSIKQYPSSGPGGRNQVPNRVTSGTVAAELAEGASLESLIGRRVRTRWPDDNNFYEAVITAYNPVDRLHNLVYDMGSANESLEWVNLSEKQIVRSTDVGRIGWGMLQISLTMGCNIPKCMDRWCLGNEDCDFVMRLDDHKGSEKGDGRGVICVKWEISYEPSIGVIPISISPEDIQWVKEDPGTNHRFGGSGHGVNRSVGRDSVPGAGRGRGGTKGQSKKDFLPSQNGIRKKAPDDIQILHTDTLVKEVERVFSANHPDVHEIEKAKKILKDHEQALIDAIARLADLSDGDSDEGGHHFSHAKSMDRE</sequence>
<evidence type="ECO:0000313" key="5">
    <source>
        <dbReference type="EMBL" id="GAU47273.1"/>
    </source>
</evidence>
<dbReference type="Gene3D" id="1.10.1240.40">
    <property type="entry name" value="ENT domain"/>
    <property type="match status" value="1"/>
</dbReference>
<dbReference type="PANTHER" id="PTHR33432:SF28">
    <property type="entry name" value="PROTEIN EMSY-LIKE 4"/>
    <property type="match status" value="1"/>
</dbReference>
<proteinExistence type="predicted"/>
<dbReference type="OrthoDB" id="1737049at2759"/>
<evidence type="ECO:0000259" key="4">
    <source>
        <dbReference type="PROSITE" id="PS51138"/>
    </source>
</evidence>
<protein>
    <recommendedName>
        <fullName evidence="4">ENT domain-containing protein</fullName>
    </recommendedName>
</protein>
<dbReference type="Pfam" id="PF03735">
    <property type="entry name" value="ENT"/>
    <property type="match status" value="1"/>
</dbReference>
<accession>A0A2Z6NYM2</accession>
<feature type="region of interest" description="Disordered" evidence="3">
    <location>
        <begin position="451"/>
        <end position="471"/>
    </location>
</feature>
<feature type="domain" description="ENT" evidence="4">
    <location>
        <begin position="45"/>
        <end position="135"/>
    </location>
</feature>
<feature type="region of interest" description="Disordered" evidence="3">
    <location>
        <begin position="82"/>
        <end position="183"/>
    </location>
</feature>
<organism evidence="5 6">
    <name type="scientific">Trifolium subterraneum</name>
    <name type="common">Subterranean clover</name>
    <dbReference type="NCBI Taxonomy" id="3900"/>
    <lineage>
        <taxon>Eukaryota</taxon>
        <taxon>Viridiplantae</taxon>
        <taxon>Streptophyta</taxon>
        <taxon>Embryophyta</taxon>
        <taxon>Tracheophyta</taxon>
        <taxon>Spermatophyta</taxon>
        <taxon>Magnoliopsida</taxon>
        <taxon>eudicotyledons</taxon>
        <taxon>Gunneridae</taxon>
        <taxon>Pentapetalae</taxon>
        <taxon>rosids</taxon>
        <taxon>fabids</taxon>
        <taxon>Fabales</taxon>
        <taxon>Fabaceae</taxon>
        <taxon>Papilionoideae</taxon>
        <taxon>50 kb inversion clade</taxon>
        <taxon>NPAAA clade</taxon>
        <taxon>Hologalegina</taxon>
        <taxon>IRL clade</taxon>
        <taxon>Trifolieae</taxon>
        <taxon>Trifolium</taxon>
    </lineage>
</organism>
<dbReference type="CDD" id="cd20404">
    <property type="entry name" value="Tudor_Agenet_AtEML-like"/>
    <property type="match status" value="1"/>
</dbReference>
<feature type="region of interest" description="Disordered" evidence="3">
    <location>
        <begin position="343"/>
        <end position="398"/>
    </location>
</feature>
<keyword evidence="2" id="KW-0539">Nucleus</keyword>
<dbReference type="GO" id="GO:0050832">
    <property type="term" value="P:defense response to fungus"/>
    <property type="evidence" value="ECO:0007669"/>
    <property type="project" value="InterPro"/>
</dbReference>
<dbReference type="InterPro" id="IPR036142">
    <property type="entry name" value="ENT_dom-like_sf"/>
</dbReference>
<dbReference type="InterPro" id="IPR005491">
    <property type="entry name" value="ENT_dom"/>
</dbReference>
<dbReference type="PROSITE" id="PS51138">
    <property type="entry name" value="ENT"/>
    <property type="match status" value="1"/>
</dbReference>
<dbReference type="GO" id="GO:0005634">
    <property type="term" value="C:nucleus"/>
    <property type="evidence" value="ECO:0007669"/>
    <property type="project" value="UniProtKB-SubCell"/>
</dbReference>
<dbReference type="Gene3D" id="2.30.30.140">
    <property type="match status" value="1"/>
</dbReference>
<dbReference type="EMBL" id="DF974298">
    <property type="protein sequence ID" value="GAU47273.1"/>
    <property type="molecule type" value="Genomic_DNA"/>
</dbReference>
<evidence type="ECO:0000256" key="2">
    <source>
        <dbReference type="ARBA" id="ARBA00023242"/>
    </source>
</evidence>
<evidence type="ECO:0000256" key="1">
    <source>
        <dbReference type="ARBA" id="ARBA00004123"/>
    </source>
</evidence>
<dbReference type="SUPFAM" id="SSF63748">
    <property type="entry name" value="Tudor/PWWP/MBT"/>
    <property type="match status" value="1"/>
</dbReference>
<dbReference type="PANTHER" id="PTHR33432">
    <property type="entry name" value="PROTEIN EMSY-LIKE 4"/>
    <property type="match status" value="1"/>
</dbReference>
<dbReference type="Proteomes" id="UP000242715">
    <property type="component" value="Unassembled WGS sequence"/>
</dbReference>
<dbReference type="SUPFAM" id="SSF158639">
    <property type="entry name" value="ENT-like"/>
    <property type="match status" value="1"/>
</dbReference>
<reference evidence="6" key="1">
    <citation type="journal article" date="2017" name="Front. Plant Sci.">
        <title>Climate Clever Clovers: New Paradigm to Reduce the Environmental Footprint of Ruminants by Breeding Low Methanogenic Forages Utilizing Haplotype Variation.</title>
        <authorList>
            <person name="Kaur P."/>
            <person name="Appels R."/>
            <person name="Bayer P.E."/>
            <person name="Keeble-Gagnere G."/>
            <person name="Wang J."/>
            <person name="Hirakawa H."/>
            <person name="Shirasawa K."/>
            <person name="Vercoe P."/>
            <person name="Stefanova K."/>
            <person name="Durmic Z."/>
            <person name="Nichols P."/>
            <person name="Revell C."/>
            <person name="Isobe S.N."/>
            <person name="Edwards D."/>
            <person name="Erskine W."/>
        </authorList>
    </citation>
    <scope>NUCLEOTIDE SEQUENCE [LARGE SCALE GENOMIC DNA]</scope>
    <source>
        <strain evidence="6">cv. Daliak</strain>
    </source>
</reference>
<dbReference type="AlphaFoldDB" id="A0A2Z6NYM2"/>
<dbReference type="InterPro" id="IPR033485">
    <property type="entry name" value="EMSY-LIKE_plant"/>
</dbReference>
<name>A0A2Z6NYM2_TRISU</name>
<evidence type="ECO:0000313" key="6">
    <source>
        <dbReference type="Proteomes" id="UP000242715"/>
    </source>
</evidence>
<keyword evidence="6" id="KW-1185">Reference proteome</keyword>
<evidence type="ECO:0000256" key="3">
    <source>
        <dbReference type="SAM" id="MobiDB-lite"/>
    </source>
</evidence>
<feature type="compositionally biased region" description="Low complexity" evidence="3">
    <location>
        <begin position="112"/>
        <end position="129"/>
    </location>
</feature>
<feature type="region of interest" description="Disordered" evidence="3">
    <location>
        <begin position="1"/>
        <end position="29"/>
    </location>
</feature>